<comment type="caution">
    <text evidence="8">The sequence shown here is derived from an EMBL/GenBank/DDBJ whole genome shotgun (WGS) entry which is preliminary data.</text>
</comment>
<dbReference type="InterPro" id="IPR014284">
    <property type="entry name" value="RNA_pol_sigma-70_dom"/>
</dbReference>
<dbReference type="NCBIfam" id="TIGR02937">
    <property type="entry name" value="sigma70-ECF"/>
    <property type="match status" value="1"/>
</dbReference>
<comment type="similarity">
    <text evidence="1">Belongs to the sigma-70 factor family. ECF subfamily.</text>
</comment>
<dbReference type="Gene3D" id="1.10.1740.10">
    <property type="match status" value="1"/>
</dbReference>
<evidence type="ECO:0000256" key="5">
    <source>
        <dbReference type="SAM" id="MobiDB-lite"/>
    </source>
</evidence>
<keyword evidence="3" id="KW-0731">Sigma factor</keyword>
<accession>A0A1E7ZDG6</accession>
<dbReference type="InterPro" id="IPR013249">
    <property type="entry name" value="RNA_pol_sigma70_r4_t2"/>
</dbReference>
<dbReference type="PANTHER" id="PTHR43133">
    <property type="entry name" value="RNA POLYMERASE ECF-TYPE SIGMA FACTO"/>
    <property type="match status" value="1"/>
</dbReference>
<dbReference type="InterPro" id="IPR036388">
    <property type="entry name" value="WH-like_DNA-bd_sf"/>
</dbReference>
<dbReference type="PANTHER" id="PTHR43133:SF45">
    <property type="entry name" value="RNA POLYMERASE ECF-TYPE SIGMA FACTOR"/>
    <property type="match status" value="1"/>
</dbReference>
<dbReference type="GO" id="GO:0003677">
    <property type="term" value="F:DNA binding"/>
    <property type="evidence" value="ECO:0007669"/>
    <property type="project" value="InterPro"/>
</dbReference>
<keyword evidence="4" id="KW-0804">Transcription</keyword>
<keyword evidence="9" id="KW-1185">Reference proteome</keyword>
<sequence length="166" mass="18466">MATDFAAVLKEYNGLLSRVASGYEANEALRQELLQEIALAVWQGLQRFEHKSSLKTYILKIAHNRAVTHVATNARIPRSESFEEHEESSPSFTLNPEDNAAQDKQLQALLNIVRELPLPGRQVLTLSLEGLSYDEIADVCGLTTSHVGVLLKRTKAAVVERLNDDK</sequence>
<evidence type="ECO:0000313" key="9">
    <source>
        <dbReference type="Proteomes" id="UP000175691"/>
    </source>
</evidence>
<dbReference type="Gene3D" id="1.10.10.10">
    <property type="entry name" value="Winged helix-like DNA-binding domain superfamily/Winged helix DNA-binding domain"/>
    <property type="match status" value="1"/>
</dbReference>
<feature type="domain" description="RNA polymerase sigma-70 region 2" evidence="6">
    <location>
        <begin position="10"/>
        <end position="75"/>
    </location>
</feature>
<evidence type="ECO:0000256" key="1">
    <source>
        <dbReference type="ARBA" id="ARBA00010641"/>
    </source>
</evidence>
<dbReference type="SUPFAM" id="SSF88946">
    <property type="entry name" value="Sigma2 domain of RNA polymerase sigma factors"/>
    <property type="match status" value="1"/>
</dbReference>
<dbReference type="AlphaFoldDB" id="A0A1E7ZDG6"/>
<reference evidence="8 9" key="1">
    <citation type="submission" date="2016-08" db="EMBL/GenBank/DDBJ databases">
        <authorList>
            <person name="Seilhamer J.J."/>
        </authorList>
    </citation>
    <scope>NUCLEOTIDE SEQUENCE [LARGE SCALE GENOMIC DNA]</scope>
    <source>
        <strain evidence="8 9">KCTC 42603</strain>
    </source>
</reference>
<feature type="domain" description="RNA polymerase sigma factor 70 region 4 type 2" evidence="7">
    <location>
        <begin position="107"/>
        <end position="157"/>
    </location>
</feature>
<dbReference type="InterPro" id="IPR039425">
    <property type="entry name" value="RNA_pol_sigma-70-like"/>
</dbReference>
<evidence type="ECO:0000256" key="2">
    <source>
        <dbReference type="ARBA" id="ARBA00023015"/>
    </source>
</evidence>
<dbReference type="InterPro" id="IPR007627">
    <property type="entry name" value="RNA_pol_sigma70_r2"/>
</dbReference>
<dbReference type="SUPFAM" id="SSF88659">
    <property type="entry name" value="Sigma3 and sigma4 domains of RNA polymerase sigma factors"/>
    <property type="match status" value="1"/>
</dbReference>
<gene>
    <name evidence="8" type="ORF">BFC18_07470</name>
</gene>
<evidence type="ECO:0000259" key="7">
    <source>
        <dbReference type="Pfam" id="PF08281"/>
    </source>
</evidence>
<dbReference type="EMBL" id="MDHN01000013">
    <property type="protein sequence ID" value="OFC71565.1"/>
    <property type="molecule type" value="Genomic_DNA"/>
</dbReference>
<dbReference type="Proteomes" id="UP000175691">
    <property type="component" value="Unassembled WGS sequence"/>
</dbReference>
<dbReference type="Pfam" id="PF08281">
    <property type="entry name" value="Sigma70_r4_2"/>
    <property type="match status" value="1"/>
</dbReference>
<protein>
    <submittedName>
        <fullName evidence="8">RNA polymerase subunit sigma-70</fullName>
    </submittedName>
</protein>
<evidence type="ECO:0000256" key="4">
    <source>
        <dbReference type="ARBA" id="ARBA00023163"/>
    </source>
</evidence>
<dbReference type="InterPro" id="IPR013324">
    <property type="entry name" value="RNA_pol_sigma_r3/r4-like"/>
</dbReference>
<dbReference type="GO" id="GO:0016987">
    <property type="term" value="F:sigma factor activity"/>
    <property type="evidence" value="ECO:0007669"/>
    <property type="project" value="UniProtKB-KW"/>
</dbReference>
<evidence type="ECO:0000259" key="6">
    <source>
        <dbReference type="Pfam" id="PF04542"/>
    </source>
</evidence>
<organism evidence="8 9">
    <name type="scientific">Alteromonas confluentis</name>
    <dbReference type="NCBI Taxonomy" id="1656094"/>
    <lineage>
        <taxon>Bacteria</taxon>
        <taxon>Pseudomonadati</taxon>
        <taxon>Pseudomonadota</taxon>
        <taxon>Gammaproteobacteria</taxon>
        <taxon>Alteromonadales</taxon>
        <taxon>Alteromonadaceae</taxon>
        <taxon>Alteromonas/Salinimonas group</taxon>
        <taxon>Alteromonas</taxon>
    </lineage>
</organism>
<keyword evidence="2" id="KW-0805">Transcription regulation</keyword>
<evidence type="ECO:0000313" key="8">
    <source>
        <dbReference type="EMBL" id="OFC71565.1"/>
    </source>
</evidence>
<evidence type="ECO:0000256" key="3">
    <source>
        <dbReference type="ARBA" id="ARBA00023082"/>
    </source>
</evidence>
<name>A0A1E7ZDG6_9ALTE</name>
<proteinExistence type="inferred from homology"/>
<dbReference type="Pfam" id="PF04542">
    <property type="entry name" value="Sigma70_r2"/>
    <property type="match status" value="1"/>
</dbReference>
<dbReference type="InterPro" id="IPR013325">
    <property type="entry name" value="RNA_pol_sigma_r2"/>
</dbReference>
<dbReference type="STRING" id="1656094.BFC18_07470"/>
<dbReference type="GO" id="GO:0006352">
    <property type="term" value="P:DNA-templated transcription initiation"/>
    <property type="evidence" value="ECO:0007669"/>
    <property type="project" value="InterPro"/>
</dbReference>
<feature type="region of interest" description="Disordered" evidence="5">
    <location>
        <begin position="78"/>
        <end position="97"/>
    </location>
</feature>